<dbReference type="Proteomes" id="UP000015176">
    <property type="component" value="Unassembled WGS sequence"/>
</dbReference>
<keyword evidence="1" id="KW-0812">Transmembrane</keyword>
<reference evidence="2 3" key="1">
    <citation type="submission" date="2012-07" db="EMBL/GenBank/DDBJ databases">
        <authorList>
            <person name="Moroni P."/>
            <person name="Richards V.P."/>
            <person name="Durkin S.A.S."/>
            <person name="Kim M."/>
            <person name="Pavinski Bitar P.D."/>
            <person name="Stanhope M.J."/>
            <person name="Town C.D."/>
            <person name="Zadoks R.N."/>
            <person name="Venter J.C."/>
        </authorList>
    </citation>
    <scope>NUCLEOTIDE SEQUENCE [LARGE SCALE GENOMIC DNA]</scope>
    <source>
        <strain evidence="2 3">MRI Z1-216</strain>
    </source>
</reference>
<accession>A0AAD2WUI8</accession>
<keyword evidence="1" id="KW-0472">Membrane</keyword>
<dbReference type="AlphaFoldDB" id="A0AAD2WUI8"/>
<name>A0AAD2WUI8_STRAG</name>
<evidence type="ECO:0000313" key="2">
    <source>
        <dbReference type="EMBL" id="EPU38355.1"/>
    </source>
</evidence>
<feature type="transmembrane region" description="Helical" evidence="1">
    <location>
        <begin position="79"/>
        <end position="102"/>
    </location>
</feature>
<sequence>MSYIYWFYFIKQNHLYHLLNDILRSKNIWILLKTSAIYIGCLNVCPLIYQFVVMYYLYQFNHFDSMLINMVKLGIMSDVLILLIGSIGTIFMYLITISFIQFSSEDSSD</sequence>
<feature type="transmembrane region" description="Helical" evidence="1">
    <location>
        <begin position="36"/>
        <end position="58"/>
    </location>
</feature>
<comment type="caution">
    <text evidence="2">The sequence shown here is derived from an EMBL/GenBank/DDBJ whole genome shotgun (WGS) entry which is preliminary data.</text>
</comment>
<evidence type="ECO:0000256" key="1">
    <source>
        <dbReference type="SAM" id="Phobius"/>
    </source>
</evidence>
<evidence type="ECO:0000313" key="3">
    <source>
        <dbReference type="Proteomes" id="UP000015176"/>
    </source>
</evidence>
<organism evidence="2 3">
    <name type="scientific">Streptococcus agalactiae MRI Z1-216</name>
    <dbReference type="NCBI Taxonomy" id="1154879"/>
    <lineage>
        <taxon>Bacteria</taxon>
        <taxon>Bacillati</taxon>
        <taxon>Bacillota</taxon>
        <taxon>Bacilli</taxon>
        <taxon>Lactobacillales</taxon>
        <taxon>Streptococcaceae</taxon>
        <taxon>Streptococcus</taxon>
    </lineage>
</organism>
<protein>
    <submittedName>
        <fullName evidence="2">Uncharacterized protein</fullName>
    </submittedName>
</protein>
<dbReference type="EMBL" id="ALSF01000080">
    <property type="protein sequence ID" value="EPU38355.1"/>
    <property type="molecule type" value="Genomic_DNA"/>
</dbReference>
<proteinExistence type="predicted"/>
<keyword evidence="1" id="KW-1133">Transmembrane helix</keyword>
<gene>
    <name evidence="2" type="ORF">SAG0164_01915</name>
</gene>